<dbReference type="GO" id="GO:0003714">
    <property type="term" value="F:transcription corepressor activity"/>
    <property type="evidence" value="ECO:0007669"/>
    <property type="project" value="InterPro"/>
</dbReference>
<evidence type="ECO:0000256" key="4">
    <source>
        <dbReference type="ARBA" id="ARBA00022737"/>
    </source>
</evidence>
<dbReference type="PANTHER" id="PTHR12346:SF0">
    <property type="entry name" value="SIN3A, ISOFORM G"/>
    <property type="match status" value="1"/>
</dbReference>
<keyword evidence="6" id="KW-0805">Transcription regulation</keyword>
<evidence type="ECO:0000256" key="13">
    <source>
        <dbReference type="ARBA" id="ARBA00081273"/>
    </source>
</evidence>
<feature type="compositionally biased region" description="Low complexity" evidence="15">
    <location>
        <begin position="553"/>
        <end position="565"/>
    </location>
</feature>
<evidence type="ECO:0000256" key="7">
    <source>
        <dbReference type="ARBA" id="ARBA00023163"/>
    </source>
</evidence>
<feature type="region of interest" description="Disordered" evidence="15">
    <location>
        <begin position="552"/>
        <end position="581"/>
    </location>
</feature>
<reference evidence="17" key="1">
    <citation type="submission" date="2021-02" db="EMBL/GenBank/DDBJ databases">
        <authorList>
            <person name="Nowell W R."/>
        </authorList>
    </citation>
    <scope>NUCLEOTIDE SEQUENCE</scope>
    <source>
        <strain evidence="17">Ploen Becks lab</strain>
    </source>
</reference>
<keyword evidence="2" id="KW-0678">Repressor</keyword>
<feature type="region of interest" description="Disordered" evidence="15">
    <location>
        <begin position="1029"/>
        <end position="1081"/>
    </location>
</feature>
<dbReference type="Proteomes" id="UP000663879">
    <property type="component" value="Unassembled WGS sequence"/>
</dbReference>
<comment type="subcellular location">
    <subcellularLocation>
        <location evidence="1 14">Nucleus</location>
    </subcellularLocation>
</comment>
<keyword evidence="7" id="KW-0804">Transcription</keyword>
<dbReference type="GO" id="GO:0000122">
    <property type="term" value="P:negative regulation of transcription by RNA polymerase II"/>
    <property type="evidence" value="ECO:0007669"/>
    <property type="project" value="TreeGrafter"/>
</dbReference>
<gene>
    <name evidence="17" type="ORF">OXX778_LOCUS5002</name>
</gene>
<dbReference type="InterPro" id="IPR039774">
    <property type="entry name" value="Sin3-like"/>
</dbReference>
<organism evidence="17 18">
    <name type="scientific">Brachionus calyciflorus</name>
    <dbReference type="NCBI Taxonomy" id="104777"/>
    <lineage>
        <taxon>Eukaryota</taxon>
        <taxon>Metazoa</taxon>
        <taxon>Spiralia</taxon>
        <taxon>Gnathifera</taxon>
        <taxon>Rotifera</taxon>
        <taxon>Eurotatoria</taxon>
        <taxon>Monogononta</taxon>
        <taxon>Pseudotrocha</taxon>
        <taxon>Ploima</taxon>
        <taxon>Brachionidae</taxon>
        <taxon>Brachionus</taxon>
    </lineage>
</organism>
<dbReference type="FunFam" id="1.20.1160.11:FF:000002">
    <property type="entry name" value="Paired amphipathic helix protein SIN3"/>
    <property type="match status" value="1"/>
</dbReference>
<evidence type="ECO:0000256" key="11">
    <source>
        <dbReference type="ARBA" id="ARBA00068511"/>
    </source>
</evidence>
<dbReference type="PROSITE" id="PS51477">
    <property type="entry name" value="PAH"/>
    <property type="match status" value="2"/>
</dbReference>
<evidence type="ECO:0000256" key="10">
    <source>
        <dbReference type="ARBA" id="ARBA00061899"/>
    </source>
</evidence>
<dbReference type="SMART" id="SM00761">
    <property type="entry name" value="HDAC_interact"/>
    <property type="match status" value="1"/>
</dbReference>
<evidence type="ECO:0000256" key="14">
    <source>
        <dbReference type="PROSITE-ProRule" id="PRU00810"/>
    </source>
</evidence>
<feature type="compositionally biased region" description="Low complexity" evidence="15">
    <location>
        <begin position="1"/>
        <end position="28"/>
    </location>
</feature>
<dbReference type="FunFam" id="1.20.1160.11:FF:000001">
    <property type="entry name" value="Paired amphipathic helix protein Sin3"/>
    <property type="match status" value="1"/>
</dbReference>
<evidence type="ECO:0000256" key="1">
    <source>
        <dbReference type="ARBA" id="ARBA00004123"/>
    </source>
</evidence>
<evidence type="ECO:0000256" key="3">
    <source>
        <dbReference type="ARBA" id="ARBA00022553"/>
    </source>
</evidence>
<keyword evidence="5" id="KW-0832">Ubl conjugation</keyword>
<accession>A0A813QRC7</accession>
<dbReference type="InterPro" id="IPR003822">
    <property type="entry name" value="PAH"/>
</dbReference>
<proteinExistence type="predicted"/>
<evidence type="ECO:0000313" key="17">
    <source>
        <dbReference type="EMBL" id="CAF0772019.1"/>
    </source>
</evidence>
<feature type="region of interest" description="Disordered" evidence="15">
    <location>
        <begin position="1"/>
        <end position="31"/>
    </location>
</feature>
<comment type="caution">
    <text evidence="17">The sequence shown here is derived from an EMBL/GenBank/DDBJ whole genome shotgun (WGS) entry which is preliminary data.</text>
</comment>
<dbReference type="InterPro" id="IPR031693">
    <property type="entry name" value="Sin3_C"/>
</dbReference>
<evidence type="ECO:0000256" key="12">
    <source>
        <dbReference type="ARBA" id="ARBA00075095"/>
    </source>
</evidence>
<dbReference type="InterPro" id="IPR013194">
    <property type="entry name" value="HDAC_interact_dom"/>
</dbReference>
<feature type="region of interest" description="Disordered" evidence="15">
    <location>
        <begin position="450"/>
        <end position="535"/>
    </location>
</feature>
<evidence type="ECO:0000256" key="15">
    <source>
        <dbReference type="SAM" id="MobiDB-lite"/>
    </source>
</evidence>
<feature type="compositionally biased region" description="Low complexity" evidence="15">
    <location>
        <begin position="245"/>
        <end position="257"/>
    </location>
</feature>
<evidence type="ECO:0000313" key="18">
    <source>
        <dbReference type="Proteomes" id="UP000663879"/>
    </source>
</evidence>
<feature type="domain" description="Histone deacetylase interacting" evidence="16">
    <location>
        <begin position="723"/>
        <end position="822"/>
    </location>
</feature>
<protein>
    <recommendedName>
        <fullName evidence="11">Paired amphipathic helix protein Sin3b</fullName>
    </recommendedName>
    <alternativeName>
        <fullName evidence="12">Histone deacetylase complex subunit Sin3b</fullName>
    </alternativeName>
    <alternativeName>
        <fullName evidence="13">Transcriptional corepressor Sin3b</fullName>
    </alternativeName>
</protein>
<dbReference type="Pfam" id="PF02671">
    <property type="entry name" value="PAH"/>
    <property type="match status" value="3"/>
</dbReference>
<dbReference type="GO" id="GO:0070822">
    <property type="term" value="C:Sin3-type complex"/>
    <property type="evidence" value="ECO:0007669"/>
    <property type="project" value="TreeGrafter"/>
</dbReference>
<evidence type="ECO:0000256" key="6">
    <source>
        <dbReference type="ARBA" id="ARBA00023015"/>
    </source>
</evidence>
<evidence type="ECO:0000256" key="5">
    <source>
        <dbReference type="ARBA" id="ARBA00022843"/>
    </source>
</evidence>
<dbReference type="Pfam" id="PF08295">
    <property type="entry name" value="Sin3_corepress"/>
    <property type="match status" value="1"/>
</dbReference>
<feature type="compositionally biased region" description="Low complexity" evidence="15">
    <location>
        <begin position="476"/>
        <end position="510"/>
    </location>
</feature>
<name>A0A813QRC7_9BILA</name>
<dbReference type="OrthoDB" id="10265969at2759"/>
<keyword evidence="8 14" id="KW-0539">Nucleus</keyword>
<dbReference type="InterPro" id="IPR036600">
    <property type="entry name" value="PAH_sf"/>
</dbReference>
<evidence type="ECO:0000256" key="8">
    <source>
        <dbReference type="ARBA" id="ARBA00023242"/>
    </source>
</evidence>
<feature type="compositionally biased region" description="Low complexity" evidence="15">
    <location>
        <begin position="455"/>
        <end position="469"/>
    </location>
</feature>
<comment type="subunit">
    <text evidence="10">Component of the SIN3B complex, which includes SIN3B, HDAC2 or HDAC1, PHF12 and MORF4L1. Interacts with FOXK1/MNF, MXI, MAD, NCOR1 and SAP30. Interaction with SUDS3 enhances the interaction with HDAC1 to form a complex. Interacts with CRY1, HCFC1, MAD3, MAD4, MAEL, REST, RNF220 and SETDB1. Interacts with C6orf89. Interacts with MYT1L.</text>
</comment>
<comment type="function">
    <text evidence="9">Acts as a transcriptional repressor. Interacts with MXI1 to repress MYC responsive genes and antagonize MYC oncogenic activities. Interacts with MAD-MAX heterodimers by binding to MAD. The heterodimer then represses transcription by tethering SIN3B to DNA. Also forms a complex with FOXK1 which represses transcription. With FOXK1, regulates cell cycle progression probably by repressing cell cycle inhibitor genes expression. As part of the SIN3B complex represses transcription and counteracts the histone acetyltransferase activity of EP300 through the recognition H3K27ac marks by PHF12 and the activity of the histone deacetylase HDAC2. SIN3B complex is recruited downstream of the constitutively active genes transcriptional start sites through interaction with histones and mitigates histone acetylation and RNA polymerase II progression within transcribed regions contributing to the regulation of transcription.</text>
</comment>
<keyword evidence="18" id="KW-1185">Reference proteome</keyword>
<dbReference type="Gene3D" id="1.20.1160.11">
    <property type="entry name" value="Paired amphipathic helix"/>
    <property type="match status" value="3"/>
</dbReference>
<feature type="compositionally biased region" description="Polar residues" evidence="15">
    <location>
        <begin position="1057"/>
        <end position="1070"/>
    </location>
</feature>
<keyword evidence="3" id="KW-0597">Phosphoprotein</keyword>
<dbReference type="FunFam" id="1.20.1160.11:FF:000005">
    <property type="entry name" value="SIN3 transcription regulator family member B"/>
    <property type="match status" value="1"/>
</dbReference>
<evidence type="ECO:0000256" key="2">
    <source>
        <dbReference type="ARBA" id="ARBA00022491"/>
    </source>
</evidence>
<sequence length="1467" mass="166867">MTSLGSSNPTSSSSSSNSSTTNGTLNNNQIAGQASGQTSTAFYRLKVEDALSYLDKVKLQFEKQPEVYNQFLDIMKEFKSQAIDTPGVINRVSTLFKGHNDLIEGFNTFLPPGYKIEIQANDSVHYTAPNSSMSTLVNQNTSIKPRTVQQAISSQAIVPTTLVANPIGTTLSITSGIGQNLIKNEAQKLEPIVLATIPNNTGIKNIPQPLKLASASSAPSLVPIQSTPSNTAILTVSTPPPPPSSASSTSSITTASTTSLTSNTIVHQINNQSVQPAPTQPPPSNQNQVEFGHAINYVNKIKSRFSNQPDIYKSFLEILHTYQKQQRNLKDGIVPANFLTEQEVYAKVANLFKNQEDLLVEFSQFLPDANGSSLSNSNNLQINQVTLQQQQQSLAQNVQSIQSNSMMNEYAGQLAGINLSSQQLAPLIQSTMMPLPTVLQSNTQTIKSASLTQAQPVQPIVPQPNNNIPKPGKAEQTQPTPTKTEPQRPQTPADNASVSSVSSIQSSISQKASNVVNNGPVKRASSTQPISAKKQKIGTTALGQSQKLNTISQINQQQQQQQQNQPKLSPTSTNPPIQPININKNLNITKYNQNQTSLDYIRYAPMNETTFFEKLKKALRTQQVYDNFLKCLALFNQDIITRNELIKLAEPFLSKFSNLYRWFKDYVENTPFNSTALNTDSFFITHPDSESSKLNSNKQNLLNGKDKINLPTNNIHLEIDYLACKQYGASYRDISSYPQPISSGQTELCKQVLNSTYVSFPSWSEDSTFISSKKNQYEEQLFRIEDERFELDVVLETNLSTIKVMENLVSKMSRMKSDEIAKFKLDNFLGGESEIIHMKAVQRIYADKSKDFIEGLKQNPQVAVPLVLKRLKAKDEEWREAKKNLEKTWREQAEKNYLKSLDHCSVPFKQSDQKYLKTKSLLNEIENIYYERNEVKEQTNAALNALNSIVTNEGNLSNSNKNLLSHSEPHLSFKYEDKSILEDAAALIIHHVKRQTAIQKEDKHKIKQIVYYFMPDLFFVSRGALSDDESSETQNSNYKDNQMDIGVDDNSNKKLRSNNSTQSGLNTTPTRHTDTNKRRLTDSEFDKIKDLPNEYKSPEDMYRLLYVDEHWYLFFRYHQILCERLFKIYKHSQHLAEQELIDAKYRDQSVAEMLKLRNKLEVSVDEYYPAFLDIVRNLLDGNMDSSQYEDTLREMFGTHAYIAFTLDKVVHNCVRQLQFLVQDETSITVKQIYKDEQKNSHTTSGSKVSHMSYSNVMTNELNYQKKIENLLNEQNVYKILTYKNSCRLTVELLDPQRGDDEEDDMNDEVDIPKWSEYIEKYCSGKEISDEVKSRLLTRPIFLTRNAHSLKVKHDIYKNEDCLKINDKELERYDLKETRVNYRKNSFKNAKKSHLTVSKKMYEKFRKNTNKWLKEHAVSTDCIDDWLMGEHLENSKTICLKETSHKKVPYHVFYRYKVEVNESSKTTD</sequence>
<evidence type="ECO:0000256" key="9">
    <source>
        <dbReference type="ARBA" id="ARBA00054574"/>
    </source>
</evidence>
<feature type="compositionally biased region" description="Basic and acidic residues" evidence="15">
    <location>
        <begin position="1071"/>
        <end position="1081"/>
    </location>
</feature>
<dbReference type="Pfam" id="PF16879">
    <property type="entry name" value="Sin3a_C"/>
    <property type="match status" value="1"/>
</dbReference>
<dbReference type="EMBL" id="CAJNOC010000523">
    <property type="protein sequence ID" value="CAF0772019.1"/>
    <property type="molecule type" value="Genomic_DNA"/>
</dbReference>
<dbReference type="PANTHER" id="PTHR12346">
    <property type="entry name" value="SIN3B-RELATED"/>
    <property type="match status" value="1"/>
</dbReference>
<keyword evidence="4" id="KW-0677">Repeat</keyword>
<evidence type="ECO:0000259" key="16">
    <source>
        <dbReference type="SMART" id="SM00761"/>
    </source>
</evidence>
<dbReference type="SUPFAM" id="SSF47762">
    <property type="entry name" value="PAH2 domain"/>
    <property type="match status" value="3"/>
</dbReference>
<feature type="region of interest" description="Disordered" evidence="15">
    <location>
        <begin position="232"/>
        <end position="257"/>
    </location>
</feature>